<sequence length="147" mass="15976">MKRIMGILSLAVMASPAMAQTMQSAPDIDERVLRILKAATTVEPMALPASDPSSEIEPLQAEQIQAQQPDKTSKPQPDSGPIPQSCADLRAEIERKIRANDVPRFTLEVVPTLEAESLVALAGDRQNDAEIVGSCHAGRYKVIYRRG</sequence>
<dbReference type="InterPro" id="IPR010595">
    <property type="entry name" value="DUF1161"/>
</dbReference>
<name>A0A1G9FEW3_9GAMM</name>
<dbReference type="EMBL" id="FNGI01000001">
    <property type="protein sequence ID" value="SDK86900.1"/>
    <property type="molecule type" value="Genomic_DNA"/>
</dbReference>
<dbReference type="RefSeq" id="WP_089724926.1">
    <property type="nucleotide sequence ID" value="NZ_FNGI01000001.1"/>
</dbReference>
<dbReference type="Pfam" id="PF06649">
    <property type="entry name" value="DUF1161"/>
    <property type="match status" value="1"/>
</dbReference>
<reference evidence="3 4" key="1">
    <citation type="submission" date="2016-10" db="EMBL/GenBank/DDBJ databases">
        <authorList>
            <person name="de Groot N.N."/>
        </authorList>
    </citation>
    <scope>NUCLEOTIDE SEQUENCE [LARGE SCALE GENOMIC DNA]</scope>
    <source>
        <strain evidence="3 4">DSM 14789</strain>
    </source>
</reference>
<evidence type="ECO:0000256" key="1">
    <source>
        <dbReference type="SAM" id="MobiDB-lite"/>
    </source>
</evidence>
<protein>
    <submittedName>
        <fullName evidence="3">Uncharacterized protein</fullName>
    </submittedName>
</protein>
<keyword evidence="2" id="KW-0732">Signal</keyword>
<feature type="chain" id="PRO_5011707343" evidence="2">
    <location>
        <begin position="20"/>
        <end position="147"/>
    </location>
</feature>
<dbReference type="Proteomes" id="UP000198654">
    <property type="component" value="Unassembled WGS sequence"/>
</dbReference>
<accession>A0A1G9FEW3</accession>
<feature type="compositionally biased region" description="Polar residues" evidence="1">
    <location>
        <begin position="62"/>
        <end position="76"/>
    </location>
</feature>
<feature type="signal peptide" evidence="2">
    <location>
        <begin position="1"/>
        <end position="19"/>
    </location>
</feature>
<feature type="region of interest" description="Disordered" evidence="1">
    <location>
        <begin position="44"/>
        <end position="86"/>
    </location>
</feature>
<evidence type="ECO:0000256" key="2">
    <source>
        <dbReference type="SAM" id="SignalP"/>
    </source>
</evidence>
<dbReference type="AlphaFoldDB" id="A0A1G9FEW3"/>
<organism evidence="3 4">
    <name type="scientific">Modicisalibacter muralis</name>
    <dbReference type="NCBI Taxonomy" id="119000"/>
    <lineage>
        <taxon>Bacteria</taxon>
        <taxon>Pseudomonadati</taxon>
        <taxon>Pseudomonadota</taxon>
        <taxon>Gammaproteobacteria</taxon>
        <taxon>Oceanospirillales</taxon>
        <taxon>Halomonadaceae</taxon>
        <taxon>Modicisalibacter</taxon>
    </lineage>
</organism>
<proteinExistence type="predicted"/>
<evidence type="ECO:0000313" key="4">
    <source>
        <dbReference type="Proteomes" id="UP000198654"/>
    </source>
</evidence>
<gene>
    <name evidence="3" type="ORF">SAMN05661010_00360</name>
</gene>
<keyword evidence="4" id="KW-1185">Reference proteome</keyword>
<evidence type="ECO:0000313" key="3">
    <source>
        <dbReference type="EMBL" id="SDK86900.1"/>
    </source>
</evidence>